<dbReference type="InterPro" id="IPR036170">
    <property type="entry name" value="YezG-like_sf"/>
</dbReference>
<evidence type="ECO:0000313" key="2">
    <source>
        <dbReference type="Proteomes" id="UP000503540"/>
    </source>
</evidence>
<dbReference type="RefSeq" id="WP_167472151.1">
    <property type="nucleotide sequence ID" value="NZ_CP046172.1"/>
</dbReference>
<proteinExistence type="predicted"/>
<organism evidence="1 2">
    <name type="scientific">Nocardia arthritidis</name>
    <dbReference type="NCBI Taxonomy" id="228602"/>
    <lineage>
        <taxon>Bacteria</taxon>
        <taxon>Bacillati</taxon>
        <taxon>Actinomycetota</taxon>
        <taxon>Actinomycetes</taxon>
        <taxon>Mycobacteriales</taxon>
        <taxon>Nocardiaceae</taxon>
        <taxon>Nocardia</taxon>
    </lineage>
</organism>
<evidence type="ECO:0000313" key="1">
    <source>
        <dbReference type="EMBL" id="QIS08985.1"/>
    </source>
</evidence>
<name>A0A6G9Y6V9_9NOCA</name>
<sequence>MNVDYREGATGAGELVVAEPLDRLVEELAELGRPGWRRVEAVFALTVSTETTRVTVEYDHRVGRVDAPESLVALARSHREQAAWTVAGPWWVLTVRVDESGRAEIDYDYGDEPFPGDQLLRPEAYRADIDAYPRVRLPLWLAAYINHGDRQSRGARRAAVASRADRVRGIAPTPVEEDFPELPLLWSRWAVLAAAHIAVGSESGPRVVPDTGWYESARNGSSGSSLYLLAGGRAVLSGGVWNAPALNAAYNGGIDLPNLYAGAPDWVTNAVLNPRAAVGLLSFCFWWDGDGWYGGESPSIQQCGAALPPIWSAGTVRETVARMLVPQPDSRVRAAVSRLLAAADCGVLTRALVQQVFGAERDIDGAMRQLRTAGVLAPRGAVPRPDGPPSISILGGRYLCDDRIAL</sequence>
<gene>
    <name evidence="1" type="ORF">F5544_05365</name>
</gene>
<reference evidence="1 2" key="1">
    <citation type="journal article" date="2019" name="ACS Chem. Biol.">
        <title>Identification and Mobilization of a Cryptic Antibiotic Biosynthesis Gene Locus from a Human-Pathogenic Nocardia Isolate.</title>
        <authorList>
            <person name="Herisse M."/>
            <person name="Ishida K."/>
            <person name="Porter J.L."/>
            <person name="Howden B."/>
            <person name="Hertweck C."/>
            <person name="Stinear T.P."/>
            <person name="Pidot S.J."/>
        </authorList>
    </citation>
    <scope>NUCLEOTIDE SEQUENCE [LARGE SCALE GENOMIC DNA]</scope>
    <source>
        <strain evidence="1 2">AUSMDU00012717</strain>
    </source>
</reference>
<dbReference type="KEGG" id="nah:F5544_05365"/>
<accession>A0A6G9Y6V9</accession>
<dbReference type="SUPFAM" id="SSF160424">
    <property type="entry name" value="BH3703-like"/>
    <property type="match status" value="1"/>
</dbReference>
<dbReference type="AlphaFoldDB" id="A0A6G9Y6V9"/>
<keyword evidence="2" id="KW-1185">Reference proteome</keyword>
<dbReference type="EMBL" id="CP046172">
    <property type="protein sequence ID" value="QIS08985.1"/>
    <property type="molecule type" value="Genomic_DNA"/>
</dbReference>
<protein>
    <submittedName>
        <fullName evidence="1">Uncharacterized protein</fullName>
    </submittedName>
</protein>
<dbReference type="Proteomes" id="UP000503540">
    <property type="component" value="Chromosome"/>
</dbReference>